<dbReference type="RefSeq" id="WP_238317921.1">
    <property type="nucleotide sequence ID" value="NZ_BQKV01000106.1"/>
</dbReference>
<sequence length="156" mass="17462">MKKWSFLLLACAATLLFMAGCGEQTASSSAEEAVVYENSQLGIRFELPAVFRDHLKVEENTEEMGGEPVNVLYILYEDEDESAIIYRIEEMSSELWAKMQAEEGPKGMELGQRDGRAVVYYPPQSNPFEQGTDAYEAMQILPDQASALPDSFAFIE</sequence>
<evidence type="ECO:0000256" key="1">
    <source>
        <dbReference type="SAM" id="SignalP"/>
    </source>
</evidence>
<feature type="signal peptide" evidence="1">
    <location>
        <begin position="1"/>
        <end position="19"/>
    </location>
</feature>
<dbReference type="Proteomes" id="UP001055185">
    <property type="component" value="Unassembled WGS sequence"/>
</dbReference>
<gene>
    <name evidence="2" type="ORF">JCM17207_23350</name>
</gene>
<accession>A0AA37J0S3</accession>
<evidence type="ECO:0000313" key="2">
    <source>
        <dbReference type="EMBL" id="GJN65710.1"/>
    </source>
</evidence>
<proteinExistence type="predicted"/>
<comment type="caution">
    <text evidence="2">The sequence shown here is derived from an EMBL/GenBank/DDBJ whole genome shotgun (WGS) entry which is preliminary data.</text>
</comment>
<dbReference type="AlphaFoldDB" id="A0AA37J0S3"/>
<organism evidence="2 3">
    <name type="scientific">Faecalibacterium gallinarum</name>
    <dbReference type="NCBI Taxonomy" id="2903556"/>
    <lineage>
        <taxon>Bacteria</taxon>
        <taxon>Bacillati</taxon>
        <taxon>Bacillota</taxon>
        <taxon>Clostridia</taxon>
        <taxon>Eubacteriales</taxon>
        <taxon>Oscillospiraceae</taxon>
        <taxon>Faecalibacterium</taxon>
    </lineage>
</organism>
<keyword evidence="1" id="KW-0732">Signal</keyword>
<keyword evidence="3" id="KW-1185">Reference proteome</keyword>
<feature type="chain" id="PRO_5041335097" evidence="1">
    <location>
        <begin position="20"/>
        <end position="156"/>
    </location>
</feature>
<dbReference type="PROSITE" id="PS51257">
    <property type="entry name" value="PROKAR_LIPOPROTEIN"/>
    <property type="match status" value="1"/>
</dbReference>
<evidence type="ECO:0000313" key="3">
    <source>
        <dbReference type="Proteomes" id="UP001055185"/>
    </source>
</evidence>
<reference evidence="2" key="1">
    <citation type="journal article" date="2022" name="Int. J. Syst. Evol. Microbiol.">
        <title>Genome-based, phenotypic and chemotaxonomic classification of Faecalibacterium strains: proposal of three novel species Faecalibacterium duncaniae sp. nov., Faecalibacterium hattorii sp. nov. and Faecalibacterium gallinarum sp. nov. .</title>
        <authorList>
            <person name="Sakamoto M."/>
            <person name="Sakurai N."/>
            <person name="Tanno H."/>
            <person name="Iino T."/>
            <person name="Ohkuma M."/>
            <person name="Endo A."/>
        </authorList>
    </citation>
    <scope>NUCLEOTIDE SEQUENCE</scope>
    <source>
        <strain evidence="2">JCM 17207</strain>
    </source>
</reference>
<name>A0AA37J0S3_9FIRM</name>
<protein>
    <submittedName>
        <fullName evidence="2">Uncharacterized protein</fullName>
    </submittedName>
</protein>
<dbReference type="EMBL" id="BQKV01000106">
    <property type="protein sequence ID" value="GJN65710.1"/>
    <property type="molecule type" value="Genomic_DNA"/>
</dbReference>